<feature type="region of interest" description="Disordered" evidence="1">
    <location>
        <begin position="385"/>
        <end position="457"/>
    </location>
</feature>
<dbReference type="Proteomes" id="UP000283269">
    <property type="component" value="Unassembled WGS sequence"/>
</dbReference>
<accession>A0A409X1I9</accession>
<proteinExistence type="predicted"/>
<dbReference type="AlphaFoldDB" id="A0A409X1I9"/>
<reference evidence="2 3" key="1">
    <citation type="journal article" date="2018" name="Evol. Lett.">
        <title>Horizontal gene cluster transfer increased hallucinogenic mushroom diversity.</title>
        <authorList>
            <person name="Reynolds H.T."/>
            <person name="Vijayakumar V."/>
            <person name="Gluck-Thaler E."/>
            <person name="Korotkin H.B."/>
            <person name="Matheny P.B."/>
            <person name="Slot J.C."/>
        </authorList>
    </citation>
    <scope>NUCLEOTIDE SEQUENCE [LARGE SCALE GENOMIC DNA]</scope>
    <source>
        <strain evidence="2 3">2631</strain>
    </source>
</reference>
<keyword evidence="3" id="KW-1185">Reference proteome</keyword>
<evidence type="ECO:0000313" key="3">
    <source>
        <dbReference type="Proteomes" id="UP000283269"/>
    </source>
</evidence>
<organism evidence="2 3">
    <name type="scientific">Psilocybe cyanescens</name>
    <dbReference type="NCBI Taxonomy" id="93625"/>
    <lineage>
        <taxon>Eukaryota</taxon>
        <taxon>Fungi</taxon>
        <taxon>Dikarya</taxon>
        <taxon>Basidiomycota</taxon>
        <taxon>Agaricomycotina</taxon>
        <taxon>Agaricomycetes</taxon>
        <taxon>Agaricomycetidae</taxon>
        <taxon>Agaricales</taxon>
        <taxon>Agaricineae</taxon>
        <taxon>Strophariaceae</taxon>
        <taxon>Psilocybe</taxon>
    </lineage>
</organism>
<name>A0A409X1I9_PSICY</name>
<gene>
    <name evidence="2" type="ORF">CVT25_015805</name>
</gene>
<comment type="caution">
    <text evidence="2">The sequence shown here is derived from an EMBL/GenBank/DDBJ whole genome shotgun (WGS) entry which is preliminary data.</text>
</comment>
<protein>
    <submittedName>
        <fullName evidence="2">Uncharacterized protein</fullName>
    </submittedName>
</protein>
<feature type="compositionally biased region" description="Polar residues" evidence="1">
    <location>
        <begin position="505"/>
        <end position="516"/>
    </location>
</feature>
<sequence length="629" mass="68262">MEMSVPEMGRNLKQMVENTLEESQFENAIALLDQIRSKDHTPSTILLLHVIFISLHSTSHPSRLDDPTEPVVDHATLLLQSPRKMMKQSKSSVLLSPHAVVAAHRLLHAFIRTNGPAALADAIPYYPQSKHVQPCEYDYIDSPIHTQAVALKNARSVWDVLQSDFIVKTYRATHATQKARPKQPRASALGKDASFTDWSAQEDIQVVGEHSWHTLDWFVALFEADAQQSSFPKHSTLLLKQLPPPPIGSHTRWDASEPLKVVFYAFKQKDPRRQRTGLRLLNLLLDLAQTPHLNLPSFASTALSQMAVAATPAPPHTHQAVLTDLLTRLAFSTPPALAFKITLCKKILSLLQVQLEEADPSVAGTDGPPPLSGGSAATTVMSECVSNGGQDSAAPPSPAKPRIRPRPLARKVADVNADADAKSKGKGKEKETEKEKEKDKAKEKGAAAKDAGVPGAGATAPLAQAHIQTALPPLSDIARLVRLAALPTPPPASSSTVPNSDLGPKSNSRQTRRTSTPKPPAPARENDEGDEPLSPWTSPPALLLRVKFELVRAWIGVRSARRAAGVVAKQNKNKEEREREKEDAELMALIEDVFGSGSGGGGGGKAEEDAVYEKERAFYRDALRVFSGC</sequence>
<dbReference type="EMBL" id="NHYD01002844">
    <property type="protein sequence ID" value="PPQ84602.1"/>
    <property type="molecule type" value="Genomic_DNA"/>
</dbReference>
<dbReference type="InParanoid" id="A0A409X1I9"/>
<evidence type="ECO:0000313" key="2">
    <source>
        <dbReference type="EMBL" id="PPQ84602.1"/>
    </source>
</evidence>
<evidence type="ECO:0000256" key="1">
    <source>
        <dbReference type="SAM" id="MobiDB-lite"/>
    </source>
</evidence>
<dbReference type="OrthoDB" id="2337158at2759"/>
<feature type="region of interest" description="Disordered" evidence="1">
    <location>
        <begin position="486"/>
        <end position="538"/>
    </location>
</feature>
<feature type="compositionally biased region" description="Basic and acidic residues" evidence="1">
    <location>
        <begin position="419"/>
        <end position="447"/>
    </location>
</feature>